<keyword evidence="3" id="KW-1185">Reference proteome</keyword>
<dbReference type="Proteomes" id="UP000006546">
    <property type="component" value="Chromosome"/>
</dbReference>
<dbReference type="STRING" id="906968.Trebr_1519"/>
<gene>
    <name evidence="2" type="ordered locus">Trebr_1519</name>
</gene>
<organism evidence="2 3">
    <name type="scientific">Treponema brennaborense (strain DSM 12168 / CIP 105900 / DD5/3)</name>
    <dbReference type="NCBI Taxonomy" id="906968"/>
    <lineage>
        <taxon>Bacteria</taxon>
        <taxon>Pseudomonadati</taxon>
        <taxon>Spirochaetota</taxon>
        <taxon>Spirochaetia</taxon>
        <taxon>Spirochaetales</taxon>
        <taxon>Treponemataceae</taxon>
        <taxon>Treponema</taxon>
    </lineage>
</organism>
<proteinExistence type="predicted"/>
<protein>
    <submittedName>
        <fullName evidence="2">Septum formation initiator</fullName>
    </submittedName>
</protein>
<keyword evidence="1" id="KW-0812">Transmembrane</keyword>
<evidence type="ECO:0000313" key="3">
    <source>
        <dbReference type="Proteomes" id="UP000006546"/>
    </source>
</evidence>
<evidence type="ECO:0000313" key="2">
    <source>
        <dbReference type="EMBL" id="AEE16942.1"/>
    </source>
</evidence>
<dbReference type="KEGG" id="tbe:Trebr_1519"/>
<dbReference type="HOGENOM" id="CLU_141080_0_0_12"/>
<dbReference type="OrthoDB" id="359408at2"/>
<accession>F4LP80</accession>
<feature type="transmembrane region" description="Helical" evidence="1">
    <location>
        <begin position="114"/>
        <end position="136"/>
    </location>
</feature>
<dbReference type="eggNOG" id="COG2919">
    <property type="taxonomic scope" value="Bacteria"/>
</dbReference>
<sequence>MLRLKVLISICAGTLVYVLASFFGGQDGLWAMHQLELQKQDISVRVAEIAKINEELLLEYMALKQDPDVIAAYARKLGYVSEGEKLVKISGLAPQYTPLYNAGVLLKSSPVSFIPEWVCKLFGLLVGTLTFVLLLLKHLAKTPRHRETCEKEIFTAGVKAPRYESIAGIPVETI</sequence>
<dbReference type="InterPro" id="IPR007060">
    <property type="entry name" value="FtsL/DivIC"/>
</dbReference>
<keyword evidence="1" id="KW-0472">Membrane</keyword>
<dbReference type="RefSeq" id="WP_013758647.1">
    <property type="nucleotide sequence ID" value="NC_015500.1"/>
</dbReference>
<reference evidence="3" key="1">
    <citation type="submission" date="2011-04" db="EMBL/GenBank/DDBJ databases">
        <title>The complete genome of Treponema brennaborense DSM 12168.</title>
        <authorList>
            <person name="Lucas S."/>
            <person name="Han J."/>
            <person name="Lapidus A."/>
            <person name="Bruce D."/>
            <person name="Goodwin L."/>
            <person name="Pitluck S."/>
            <person name="Peters L."/>
            <person name="Kyrpides N."/>
            <person name="Mavromatis K."/>
            <person name="Ivanova N."/>
            <person name="Mikhailova N."/>
            <person name="Pagani I."/>
            <person name="Teshima H."/>
            <person name="Detter J.C."/>
            <person name="Tapia R."/>
            <person name="Han C."/>
            <person name="Land M."/>
            <person name="Hauser L."/>
            <person name="Markowitz V."/>
            <person name="Cheng J.-F."/>
            <person name="Hugenholtz P."/>
            <person name="Woyke T."/>
            <person name="Wu D."/>
            <person name="Gronow S."/>
            <person name="Wellnitz S."/>
            <person name="Brambilla E."/>
            <person name="Klenk H.-P."/>
            <person name="Eisen J.A."/>
        </authorList>
    </citation>
    <scope>NUCLEOTIDE SEQUENCE [LARGE SCALE GENOMIC DNA]</scope>
    <source>
        <strain evidence="3">DSM 12168 / CIP 105900 / DD5/3</strain>
    </source>
</reference>
<dbReference type="EMBL" id="CP002696">
    <property type="protein sequence ID" value="AEE16942.1"/>
    <property type="molecule type" value="Genomic_DNA"/>
</dbReference>
<keyword evidence="1" id="KW-1133">Transmembrane helix</keyword>
<name>F4LP80_TREBD</name>
<dbReference type="AlphaFoldDB" id="F4LP80"/>
<dbReference type="Pfam" id="PF04977">
    <property type="entry name" value="DivIC"/>
    <property type="match status" value="1"/>
</dbReference>
<evidence type="ECO:0000256" key="1">
    <source>
        <dbReference type="SAM" id="Phobius"/>
    </source>
</evidence>